<evidence type="ECO:0000256" key="6">
    <source>
        <dbReference type="ARBA" id="ARBA00022598"/>
    </source>
</evidence>
<dbReference type="InterPro" id="IPR005481">
    <property type="entry name" value="BC-like_N"/>
</dbReference>
<dbReference type="InterPro" id="IPR005482">
    <property type="entry name" value="Biotin_COase_C"/>
</dbReference>
<keyword evidence="5 17" id="KW-0444">Lipid biosynthesis</keyword>
<dbReference type="PANTHER" id="PTHR48095:SF2">
    <property type="entry name" value="BIOTIN CARBOXYLASE, CHLOROPLASTIC"/>
    <property type="match status" value="1"/>
</dbReference>
<comment type="pathway">
    <text evidence="2 17">Lipid metabolism; malonyl-CoA biosynthesis; malonyl-CoA from acetyl-CoA: step 1/1.</text>
</comment>
<evidence type="ECO:0000256" key="3">
    <source>
        <dbReference type="ARBA" id="ARBA00011750"/>
    </source>
</evidence>
<dbReference type="PROSITE" id="PS00867">
    <property type="entry name" value="CPSASE_2"/>
    <property type="match status" value="1"/>
</dbReference>
<dbReference type="NCBIfam" id="TIGR00514">
    <property type="entry name" value="accC"/>
    <property type="match status" value="1"/>
</dbReference>
<evidence type="ECO:0000256" key="12">
    <source>
        <dbReference type="ARBA" id="ARBA00023098"/>
    </source>
</evidence>
<reference evidence="20" key="1">
    <citation type="journal article" date="2020" name="mSystems">
        <title>Genome- and Community-Level Interaction Insights into Carbon Utilization and Element Cycling Functions of Hydrothermarchaeota in Hydrothermal Sediment.</title>
        <authorList>
            <person name="Zhou Z."/>
            <person name="Liu Y."/>
            <person name="Xu W."/>
            <person name="Pan J."/>
            <person name="Luo Z.H."/>
            <person name="Li M."/>
        </authorList>
    </citation>
    <scope>NUCLEOTIDE SEQUENCE [LARGE SCALE GENOMIC DNA]</scope>
    <source>
        <strain evidence="20">HyVt-115</strain>
    </source>
</reference>
<keyword evidence="14 17" id="KW-0092">Biotin</keyword>
<name>A0A7C0U5P7_9BACT</name>
<dbReference type="Gene3D" id="3.30.470.20">
    <property type="entry name" value="ATP-grasp fold, B domain"/>
    <property type="match status" value="1"/>
</dbReference>
<keyword evidence="12 17" id="KW-0443">Lipid metabolism</keyword>
<protein>
    <recommendedName>
        <fullName evidence="4 17">Biotin carboxylase</fullName>
        <ecNumber evidence="4 17">6.3.4.14</ecNumber>
    </recommendedName>
    <alternativeName>
        <fullName evidence="17">Acetyl-coenzyme A carboxylase biotin carboxylase subunit A</fullName>
    </alternativeName>
</protein>
<dbReference type="Pfam" id="PF00289">
    <property type="entry name" value="Biotin_carb_N"/>
    <property type="match status" value="1"/>
</dbReference>
<comment type="subunit">
    <text evidence="3 17">Acetyl-CoA carboxylase is a heterohexamer of biotin carboxyl carrier protein, biotin carboxylase and the two subunits of carboxyl transferase in a 2:2 complex.</text>
</comment>
<evidence type="ECO:0000256" key="14">
    <source>
        <dbReference type="ARBA" id="ARBA00023267"/>
    </source>
</evidence>
<dbReference type="InterPro" id="IPR004549">
    <property type="entry name" value="Acetyl_CoA_COase_biotin_COase"/>
</dbReference>
<evidence type="ECO:0000256" key="17">
    <source>
        <dbReference type="RuleBase" id="RU365063"/>
    </source>
</evidence>
<dbReference type="InterPro" id="IPR011764">
    <property type="entry name" value="Biotin_carboxylation_dom"/>
</dbReference>
<evidence type="ECO:0000256" key="8">
    <source>
        <dbReference type="ARBA" id="ARBA00022741"/>
    </source>
</evidence>
<comment type="function">
    <text evidence="1 17">This protein is a component of the acetyl coenzyme A carboxylase complex; first, biotin carboxylase catalyzes the carboxylation of the carrier protein and then the transcarboxylase transfers the carboxyl group to form malonyl-CoA.</text>
</comment>
<feature type="domain" description="ATP-grasp" evidence="18">
    <location>
        <begin position="120"/>
        <end position="316"/>
    </location>
</feature>
<evidence type="ECO:0000256" key="13">
    <source>
        <dbReference type="ARBA" id="ARBA00023160"/>
    </source>
</evidence>
<evidence type="ECO:0000256" key="15">
    <source>
        <dbReference type="ARBA" id="ARBA00048600"/>
    </source>
</evidence>
<dbReference type="Gene3D" id="3.30.1490.20">
    <property type="entry name" value="ATP-grasp fold, A domain"/>
    <property type="match status" value="1"/>
</dbReference>
<dbReference type="SUPFAM" id="SSF51246">
    <property type="entry name" value="Rudiment single hybrid motif"/>
    <property type="match status" value="1"/>
</dbReference>
<evidence type="ECO:0000259" key="19">
    <source>
        <dbReference type="PROSITE" id="PS50979"/>
    </source>
</evidence>
<keyword evidence="11" id="KW-0460">Magnesium</keyword>
<dbReference type="SUPFAM" id="SSF52440">
    <property type="entry name" value="PreATP-grasp domain"/>
    <property type="match status" value="1"/>
</dbReference>
<keyword evidence="7" id="KW-0479">Metal-binding</keyword>
<dbReference type="EMBL" id="DQWS01000047">
    <property type="protein sequence ID" value="HDD52664.1"/>
    <property type="molecule type" value="Genomic_DNA"/>
</dbReference>
<evidence type="ECO:0000256" key="7">
    <source>
        <dbReference type="ARBA" id="ARBA00022723"/>
    </source>
</evidence>
<comment type="caution">
    <text evidence="20">The sequence shown here is derived from an EMBL/GenBank/DDBJ whole genome shotgun (WGS) entry which is preliminary data.</text>
</comment>
<keyword evidence="9 17" id="KW-0276">Fatty acid metabolism</keyword>
<dbReference type="Pfam" id="PF02786">
    <property type="entry name" value="CPSase_L_D2"/>
    <property type="match status" value="1"/>
</dbReference>
<dbReference type="Proteomes" id="UP000885690">
    <property type="component" value="Unassembled WGS sequence"/>
</dbReference>
<dbReference type="SUPFAM" id="SSF56059">
    <property type="entry name" value="Glutathione synthetase ATP-binding domain-like"/>
    <property type="match status" value="1"/>
</dbReference>
<evidence type="ECO:0000256" key="4">
    <source>
        <dbReference type="ARBA" id="ARBA00013263"/>
    </source>
</evidence>
<proteinExistence type="predicted"/>
<dbReference type="SMART" id="SM00878">
    <property type="entry name" value="Biotin_carb_C"/>
    <property type="match status" value="1"/>
</dbReference>
<dbReference type="GO" id="GO:0005524">
    <property type="term" value="F:ATP binding"/>
    <property type="evidence" value="ECO:0007669"/>
    <property type="project" value="UniProtKB-UniRule"/>
</dbReference>
<sequence length="444" mass="49222">MIERVLIANRGEIALRIIRACRELGVESVVVYSEADAYSLPVQLADRAICIGPPEPINSYLNVQSIMSAAEVVGAQAVHPGYGFLAENPEFAEICLACDLAFIGPPPHVIRLMGDKAEARKRVASWGVPVIPGSPGEVTTEEEALAIAQEIGYPVLMKAVAGGGGRGMRLARDEDELRQVFNTARSEAGAAFGYAGLYVEKFVHPARHIEVQVLADGEGRVLVLGERDCSIQRRHQKVLEEAPALISQELRDRLFRDARLVAEKVGYVSAGTVEFLVDEEENHYFIEMNTRIQVEHPVSEMVTGLDFVKEQIRIASGESLELGQEDVVSQGWAIEFRINAEDPRSFRPSPGKVERWVVPGGPGVRVDTALYQGYEMPPFYDSLVAKLVVYGRDREEALSRGRRALAEFKVEGIQTTIPLHEAILDSEEFREGRCPVDWLERFVW</sequence>
<keyword evidence="13 17" id="KW-0275">Fatty acid biosynthesis</keyword>
<keyword evidence="8 16" id="KW-0547">Nucleotide-binding</keyword>
<accession>A0A7C0U5P7</accession>
<feature type="domain" description="Biotin carboxylation" evidence="19">
    <location>
        <begin position="1"/>
        <end position="444"/>
    </location>
</feature>
<dbReference type="PROSITE" id="PS50979">
    <property type="entry name" value="BC"/>
    <property type="match status" value="1"/>
</dbReference>
<evidence type="ECO:0000256" key="16">
    <source>
        <dbReference type="PROSITE-ProRule" id="PRU00409"/>
    </source>
</evidence>
<dbReference type="InterPro" id="IPR013815">
    <property type="entry name" value="ATP_grasp_subdomain_1"/>
</dbReference>
<evidence type="ECO:0000256" key="9">
    <source>
        <dbReference type="ARBA" id="ARBA00022832"/>
    </source>
</evidence>
<dbReference type="NCBIfam" id="NF006367">
    <property type="entry name" value="PRK08591.1"/>
    <property type="match status" value="1"/>
</dbReference>
<evidence type="ECO:0000256" key="10">
    <source>
        <dbReference type="ARBA" id="ARBA00022840"/>
    </source>
</evidence>
<evidence type="ECO:0000256" key="2">
    <source>
        <dbReference type="ARBA" id="ARBA00004956"/>
    </source>
</evidence>
<dbReference type="InterPro" id="IPR011054">
    <property type="entry name" value="Rudment_hybrid_motif"/>
</dbReference>
<gene>
    <name evidence="20" type="primary">accC</name>
    <name evidence="20" type="ORF">ENF32_01175</name>
</gene>
<comment type="catalytic activity">
    <reaction evidence="15 17">
        <text>N(6)-biotinyl-L-lysyl-[protein] + hydrogencarbonate + ATP = N(6)-carboxybiotinyl-L-lysyl-[protein] + ADP + phosphate + H(+)</text>
        <dbReference type="Rhea" id="RHEA:13501"/>
        <dbReference type="Rhea" id="RHEA-COMP:10505"/>
        <dbReference type="Rhea" id="RHEA-COMP:10506"/>
        <dbReference type="ChEBI" id="CHEBI:15378"/>
        <dbReference type="ChEBI" id="CHEBI:17544"/>
        <dbReference type="ChEBI" id="CHEBI:30616"/>
        <dbReference type="ChEBI" id="CHEBI:43474"/>
        <dbReference type="ChEBI" id="CHEBI:83144"/>
        <dbReference type="ChEBI" id="CHEBI:83145"/>
        <dbReference type="ChEBI" id="CHEBI:456216"/>
        <dbReference type="EC" id="6.3.4.14"/>
    </reaction>
</comment>
<keyword evidence="10 16" id="KW-0067">ATP-binding</keyword>
<dbReference type="GO" id="GO:0004075">
    <property type="term" value="F:biotin carboxylase activity"/>
    <property type="evidence" value="ECO:0007669"/>
    <property type="project" value="UniProtKB-EC"/>
</dbReference>
<dbReference type="InterPro" id="IPR016185">
    <property type="entry name" value="PreATP-grasp_dom_sf"/>
</dbReference>
<dbReference type="PANTHER" id="PTHR48095">
    <property type="entry name" value="PYRUVATE CARBOXYLASE SUBUNIT A"/>
    <property type="match status" value="1"/>
</dbReference>
<dbReference type="GO" id="GO:0046872">
    <property type="term" value="F:metal ion binding"/>
    <property type="evidence" value="ECO:0007669"/>
    <property type="project" value="UniProtKB-KW"/>
</dbReference>
<dbReference type="Pfam" id="PF02785">
    <property type="entry name" value="Biotin_carb_C"/>
    <property type="match status" value="1"/>
</dbReference>
<dbReference type="InterPro" id="IPR011761">
    <property type="entry name" value="ATP-grasp"/>
</dbReference>
<dbReference type="AlphaFoldDB" id="A0A7C0U5P7"/>
<dbReference type="FunFam" id="3.40.50.20:FF:000010">
    <property type="entry name" value="Propionyl-CoA carboxylase subunit alpha"/>
    <property type="match status" value="1"/>
</dbReference>
<evidence type="ECO:0000256" key="5">
    <source>
        <dbReference type="ARBA" id="ARBA00022516"/>
    </source>
</evidence>
<evidence type="ECO:0000313" key="20">
    <source>
        <dbReference type="EMBL" id="HDD52664.1"/>
    </source>
</evidence>
<evidence type="ECO:0000259" key="18">
    <source>
        <dbReference type="PROSITE" id="PS50975"/>
    </source>
</evidence>
<dbReference type="EC" id="6.3.4.14" evidence="4 17"/>
<dbReference type="PROSITE" id="PS50975">
    <property type="entry name" value="ATP_GRASP"/>
    <property type="match status" value="1"/>
</dbReference>
<keyword evidence="6 17" id="KW-0436">Ligase</keyword>
<dbReference type="FunFam" id="3.30.1490.20:FF:000018">
    <property type="entry name" value="Biotin carboxylase"/>
    <property type="match status" value="1"/>
</dbReference>
<dbReference type="GO" id="GO:0006633">
    <property type="term" value="P:fatty acid biosynthetic process"/>
    <property type="evidence" value="ECO:0007669"/>
    <property type="project" value="UniProtKB-KW"/>
</dbReference>
<organism evidence="20">
    <name type="scientific">Thermosulfidibacter takaii</name>
    <dbReference type="NCBI Taxonomy" id="412593"/>
    <lineage>
        <taxon>Bacteria</taxon>
        <taxon>Pseudomonadati</taxon>
        <taxon>Thermosulfidibacterota</taxon>
        <taxon>Thermosulfidibacteria</taxon>
        <taxon>Thermosulfidibacterales</taxon>
        <taxon>Thermosulfidibacteraceae</taxon>
    </lineage>
</organism>
<dbReference type="Gene3D" id="3.40.50.20">
    <property type="match status" value="1"/>
</dbReference>
<evidence type="ECO:0000256" key="11">
    <source>
        <dbReference type="ARBA" id="ARBA00022842"/>
    </source>
</evidence>
<dbReference type="InterPro" id="IPR005479">
    <property type="entry name" value="CPAse_ATP-bd"/>
</dbReference>
<dbReference type="InterPro" id="IPR051602">
    <property type="entry name" value="ACC_Biotin_Carboxylase"/>
</dbReference>
<evidence type="ECO:0000256" key="1">
    <source>
        <dbReference type="ARBA" id="ARBA00003761"/>
    </source>
</evidence>